<keyword evidence="2" id="KW-0812">Transmembrane</keyword>
<dbReference type="EMBL" id="MU860360">
    <property type="protein sequence ID" value="KAK4234510.1"/>
    <property type="molecule type" value="Genomic_DNA"/>
</dbReference>
<reference evidence="3" key="1">
    <citation type="journal article" date="2023" name="Mol. Phylogenet. Evol.">
        <title>Genome-scale phylogeny and comparative genomics of the fungal order Sordariales.</title>
        <authorList>
            <person name="Hensen N."/>
            <person name="Bonometti L."/>
            <person name="Westerberg I."/>
            <person name="Brannstrom I.O."/>
            <person name="Guillou S."/>
            <person name="Cros-Aarteil S."/>
            <person name="Calhoun S."/>
            <person name="Haridas S."/>
            <person name="Kuo A."/>
            <person name="Mondo S."/>
            <person name="Pangilinan J."/>
            <person name="Riley R."/>
            <person name="LaButti K."/>
            <person name="Andreopoulos B."/>
            <person name="Lipzen A."/>
            <person name="Chen C."/>
            <person name="Yan M."/>
            <person name="Daum C."/>
            <person name="Ng V."/>
            <person name="Clum A."/>
            <person name="Steindorff A."/>
            <person name="Ohm R.A."/>
            <person name="Martin F."/>
            <person name="Silar P."/>
            <person name="Natvig D.O."/>
            <person name="Lalanne C."/>
            <person name="Gautier V."/>
            <person name="Ament-Velasquez S.L."/>
            <person name="Kruys A."/>
            <person name="Hutchinson M.I."/>
            <person name="Powell A.J."/>
            <person name="Barry K."/>
            <person name="Miller A.N."/>
            <person name="Grigoriev I.V."/>
            <person name="Debuchy R."/>
            <person name="Gladieux P."/>
            <person name="Hiltunen Thoren M."/>
            <person name="Johannesson H."/>
        </authorList>
    </citation>
    <scope>NUCLEOTIDE SEQUENCE</scope>
    <source>
        <strain evidence="3">CBS 532.94</strain>
    </source>
</reference>
<feature type="region of interest" description="Disordered" evidence="1">
    <location>
        <begin position="118"/>
        <end position="158"/>
    </location>
</feature>
<comment type="caution">
    <text evidence="3">The sequence shown here is derived from an EMBL/GenBank/DDBJ whole genome shotgun (WGS) entry which is preliminary data.</text>
</comment>
<dbReference type="Proteomes" id="UP001303760">
    <property type="component" value="Unassembled WGS sequence"/>
</dbReference>
<keyword evidence="4" id="KW-1185">Reference proteome</keyword>
<feature type="compositionally biased region" description="Low complexity" evidence="1">
    <location>
        <begin position="118"/>
        <end position="145"/>
    </location>
</feature>
<protein>
    <submittedName>
        <fullName evidence="3">Uncharacterized protein</fullName>
    </submittedName>
</protein>
<accession>A0AAN7C3D7</accession>
<name>A0AAN7C3D7_9PEZI</name>
<keyword evidence="2" id="KW-1133">Transmembrane helix</keyword>
<gene>
    <name evidence="3" type="ORF">C8A03DRAFT_37722</name>
</gene>
<evidence type="ECO:0000313" key="3">
    <source>
        <dbReference type="EMBL" id="KAK4234510.1"/>
    </source>
</evidence>
<feature type="transmembrane region" description="Helical" evidence="2">
    <location>
        <begin position="172"/>
        <end position="199"/>
    </location>
</feature>
<feature type="region of interest" description="Disordered" evidence="1">
    <location>
        <begin position="1"/>
        <end position="21"/>
    </location>
</feature>
<dbReference type="AlphaFoldDB" id="A0AAN7C3D7"/>
<organism evidence="3 4">
    <name type="scientific">Achaetomium macrosporum</name>
    <dbReference type="NCBI Taxonomy" id="79813"/>
    <lineage>
        <taxon>Eukaryota</taxon>
        <taxon>Fungi</taxon>
        <taxon>Dikarya</taxon>
        <taxon>Ascomycota</taxon>
        <taxon>Pezizomycotina</taxon>
        <taxon>Sordariomycetes</taxon>
        <taxon>Sordariomycetidae</taxon>
        <taxon>Sordariales</taxon>
        <taxon>Chaetomiaceae</taxon>
        <taxon>Achaetomium</taxon>
    </lineage>
</organism>
<keyword evidence="2" id="KW-0472">Membrane</keyword>
<evidence type="ECO:0000313" key="4">
    <source>
        <dbReference type="Proteomes" id="UP001303760"/>
    </source>
</evidence>
<evidence type="ECO:0000256" key="1">
    <source>
        <dbReference type="SAM" id="MobiDB-lite"/>
    </source>
</evidence>
<proteinExistence type="predicted"/>
<reference evidence="3" key="2">
    <citation type="submission" date="2023-05" db="EMBL/GenBank/DDBJ databases">
        <authorList>
            <consortium name="Lawrence Berkeley National Laboratory"/>
            <person name="Steindorff A."/>
            <person name="Hensen N."/>
            <person name="Bonometti L."/>
            <person name="Westerberg I."/>
            <person name="Brannstrom I.O."/>
            <person name="Guillou S."/>
            <person name="Cros-Aarteil S."/>
            <person name="Calhoun S."/>
            <person name="Haridas S."/>
            <person name="Kuo A."/>
            <person name="Mondo S."/>
            <person name="Pangilinan J."/>
            <person name="Riley R."/>
            <person name="Labutti K."/>
            <person name="Andreopoulos B."/>
            <person name="Lipzen A."/>
            <person name="Chen C."/>
            <person name="Yanf M."/>
            <person name="Daum C."/>
            <person name="Ng V."/>
            <person name="Clum A."/>
            <person name="Ohm R."/>
            <person name="Martin F."/>
            <person name="Silar P."/>
            <person name="Natvig D."/>
            <person name="Lalanne C."/>
            <person name="Gautier V."/>
            <person name="Ament-Velasquez S.L."/>
            <person name="Kruys A."/>
            <person name="Hutchinson M.I."/>
            <person name="Powell A.J."/>
            <person name="Barry K."/>
            <person name="Miller A.N."/>
            <person name="Grigoriev I.V."/>
            <person name="Debuchy R."/>
            <person name="Gladieux P."/>
            <person name="Thoren M.H."/>
            <person name="Johannesson H."/>
        </authorList>
    </citation>
    <scope>NUCLEOTIDE SEQUENCE</scope>
    <source>
        <strain evidence="3">CBS 532.94</strain>
    </source>
</reference>
<evidence type="ECO:0000256" key="2">
    <source>
        <dbReference type="SAM" id="Phobius"/>
    </source>
</evidence>
<sequence>MAPGPHRSVSREHGRPLRRQPASPLGAACILFSLLLSVLGLLLKTAPAAAAAAVAATTTTPAPTTTIITVTIAVTTTTCCPSSSATKPALDRQIPIFDYGPSAMATNLLLQADAHTTISTSSSSGHNNNKNNNKGGGTSTRSSTSTRHHPKTTNHFPGSMYDTPGHAIASGLIVGVVGTGVFWAIIGVVVFIVKVYFVWIWRALFGIWRGWHAETVEVGVDTRR</sequence>